<proteinExistence type="predicted"/>
<name>A0ABU3NU42_9FIRM</name>
<dbReference type="RefSeq" id="WP_413778874.1">
    <property type="nucleotide sequence ID" value="NZ_JAUOZS010000001.1"/>
</dbReference>
<evidence type="ECO:0000313" key="1">
    <source>
        <dbReference type="EMBL" id="MDT8900323.1"/>
    </source>
</evidence>
<keyword evidence="2" id="KW-1185">Reference proteome</keyword>
<protein>
    <submittedName>
        <fullName evidence="1">Zinc-binding protein</fullName>
    </submittedName>
</protein>
<dbReference type="Proteomes" id="UP001254848">
    <property type="component" value="Unassembled WGS sequence"/>
</dbReference>
<dbReference type="InterPro" id="IPR014958">
    <property type="entry name" value="DGC"/>
</dbReference>
<gene>
    <name evidence="1" type="ORF">Q4T40_03595</name>
</gene>
<dbReference type="EMBL" id="JAUOZS010000001">
    <property type="protein sequence ID" value="MDT8900323.1"/>
    <property type="molecule type" value="Genomic_DNA"/>
</dbReference>
<reference evidence="1 2" key="1">
    <citation type="submission" date="2023-07" db="EMBL/GenBank/DDBJ databases">
        <title>The novel representative of Negativicutes class, Anaeroselena agilis gen. nov. sp. nov.</title>
        <authorList>
            <person name="Prokofeva M.I."/>
            <person name="Elcheninov A.G."/>
            <person name="Klyukina A."/>
            <person name="Kublanov I.V."/>
            <person name="Frolov E.N."/>
            <person name="Podosokorskaya O.A."/>
        </authorList>
    </citation>
    <scope>NUCLEOTIDE SEQUENCE [LARGE SCALE GENOMIC DNA]</scope>
    <source>
        <strain evidence="1 2">4137-cl</strain>
    </source>
</reference>
<comment type="caution">
    <text evidence="1">The sequence shown here is derived from an EMBL/GenBank/DDBJ whole genome shotgun (WGS) entry which is preliminary data.</text>
</comment>
<sequence>MAEELKIGVVSCSGEDCLGGTISRLATRKMLDEVRPDKTVTICLPLFLAGGQEERMFAKTFPTIAVDGCNKACAKRATEKYSGKVNGTILVSDIIGDTVSESAALSTRDVTAEHQTMVDKVAAEITKQFDAILNANSKNQAGSTATSCGCSCSGGCG</sequence>
<dbReference type="Pfam" id="PF08859">
    <property type="entry name" value="DGC"/>
    <property type="match status" value="1"/>
</dbReference>
<evidence type="ECO:0000313" key="2">
    <source>
        <dbReference type="Proteomes" id="UP001254848"/>
    </source>
</evidence>
<accession>A0ABU3NU42</accession>
<organism evidence="1 2">
    <name type="scientific">Anaeroselena agilis</name>
    <dbReference type="NCBI Taxonomy" id="3063788"/>
    <lineage>
        <taxon>Bacteria</taxon>
        <taxon>Bacillati</taxon>
        <taxon>Bacillota</taxon>
        <taxon>Negativicutes</taxon>
        <taxon>Acetonemataceae</taxon>
        <taxon>Anaeroselena</taxon>
    </lineage>
</organism>